<reference evidence="1" key="1">
    <citation type="submission" date="2023-04" db="EMBL/GenBank/DDBJ databases">
        <title>A chromosome-level genome assembly of the parasitoid wasp Eretmocerus hayati.</title>
        <authorList>
            <person name="Zhong Y."/>
            <person name="Liu S."/>
            <person name="Liu Y."/>
        </authorList>
    </citation>
    <scope>NUCLEOTIDE SEQUENCE</scope>
    <source>
        <strain evidence="1">ZJU_SS_LIU_2023</strain>
    </source>
</reference>
<dbReference type="Proteomes" id="UP001239111">
    <property type="component" value="Chromosome 1"/>
</dbReference>
<name>A0ACC2PZU2_9HYME</name>
<proteinExistence type="predicted"/>
<gene>
    <name evidence="1" type="ORF">QAD02_023647</name>
</gene>
<evidence type="ECO:0000313" key="1">
    <source>
        <dbReference type="EMBL" id="KAJ8687852.1"/>
    </source>
</evidence>
<comment type="caution">
    <text evidence="1">The sequence shown here is derived from an EMBL/GenBank/DDBJ whole genome shotgun (WGS) entry which is preliminary data.</text>
</comment>
<organism evidence="1 2">
    <name type="scientific">Eretmocerus hayati</name>
    <dbReference type="NCBI Taxonomy" id="131215"/>
    <lineage>
        <taxon>Eukaryota</taxon>
        <taxon>Metazoa</taxon>
        <taxon>Ecdysozoa</taxon>
        <taxon>Arthropoda</taxon>
        <taxon>Hexapoda</taxon>
        <taxon>Insecta</taxon>
        <taxon>Pterygota</taxon>
        <taxon>Neoptera</taxon>
        <taxon>Endopterygota</taxon>
        <taxon>Hymenoptera</taxon>
        <taxon>Apocrita</taxon>
        <taxon>Proctotrupomorpha</taxon>
        <taxon>Chalcidoidea</taxon>
        <taxon>Aphelinidae</taxon>
        <taxon>Aphelininae</taxon>
        <taxon>Eretmocerus</taxon>
    </lineage>
</organism>
<keyword evidence="2" id="KW-1185">Reference proteome</keyword>
<evidence type="ECO:0000313" key="2">
    <source>
        <dbReference type="Proteomes" id="UP001239111"/>
    </source>
</evidence>
<dbReference type="EMBL" id="CM056741">
    <property type="protein sequence ID" value="KAJ8687852.1"/>
    <property type="molecule type" value="Genomic_DNA"/>
</dbReference>
<protein>
    <submittedName>
        <fullName evidence="1">Uncharacterized protein</fullName>
    </submittedName>
</protein>
<accession>A0ACC2PZU2</accession>
<sequence>MRPARSDPDFRAQHQVRSRETQSQLGAHYQYPLQQQQLMKRESRMRSASEANLLSTPSGTINAMTSHRHSIAPIDPGLLYAERQTPHETMEPPQQLIQNQMQHPHLQLRAVEAVGPTAKNGSAYLRGLSLEAGAGDIFAVMSTVEREGTLIMETISGRIKIRRGDILLNGRSVTPKILRSTVSYLSADTPEAGLLPELTSLQCLSFYRLLRGAPGLSGHELEAILQELGLDATKHCLVSSLTCSEARRLALACRLIEGTQILCLDRPSRGLDIFDTFFLVEYLRQWALRAQRLVLLTLHPPTYEILTMLTRLALTSHGRCMYTGPRRDMIPYFALADFPCPPFKNPSDYYLDLVTLDDLSAEAMLESSQRIEHLAELARIRLPGPSDPGPPGALPLSNFGAGPLGQLYALLFREIVYRQPRALANLFRNILLAIALGLAGGATFWNVSEEAQLQLRDRAGFHYASFGVLFWPLSLLGVAQVLHSRSQVECDLRHGIYYRFVHIVVELLCSLPSWAVVYLCYLGPGYAMTGLHLAPSTSRISVGPQDIVGAPSGGTMVMPDDGLDSLWRFLRIGLTILLLQHYVCLFFAKLLPTSWSPLILLMCGVTLSSWILGAGFTLHPDNVYPWYVRSSPLRWALKLLLPPLHSSSTLGRIKNCRARQVQQQDIITQSACDGELALREMGLGTPTDALADIDVETWLQIALGVAILVVMFVSLIVRHTGVRQTLSSKPNKP</sequence>